<dbReference type="Gene3D" id="3.90.320.10">
    <property type="match status" value="1"/>
</dbReference>
<feature type="transmembrane region" description="Helical" evidence="1">
    <location>
        <begin position="26"/>
        <end position="51"/>
    </location>
</feature>
<dbReference type="Proteomes" id="UP000478052">
    <property type="component" value="Unassembled WGS sequence"/>
</dbReference>
<proteinExistence type="predicted"/>
<accession>A0A6G0YXK1</accession>
<dbReference type="OrthoDB" id="6617437at2759"/>
<dbReference type="AlphaFoldDB" id="A0A6G0YXK1"/>
<evidence type="ECO:0000313" key="2">
    <source>
        <dbReference type="EMBL" id="KAF0762637.1"/>
    </source>
</evidence>
<reference evidence="2 3" key="1">
    <citation type="submission" date="2019-08" db="EMBL/GenBank/DDBJ databases">
        <title>Whole genome of Aphis craccivora.</title>
        <authorList>
            <person name="Voronova N.V."/>
            <person name="Shulinski R.S."/>
            <person name="Bandarenka Y.V."/>
            <person name="Zhorov D.G."/>
            <person name="Warner D."/>
        </authorList>
    </citation>
    <scope>NUCLEOTIDE SEQUENCE [LARGE SCALE GENOMIC DNA]</scope>
    <source>
        <strain evidence="2">180601</strain>
        <tissue evidence="2">Whole Body</tissue>
    </source>
</reference>
<organism evidence="2 3">
    <name type="scientific">Aphis craccivora</name>
    <name type="common">Cowpea aphid</name>
    <dbReference type="NCBI Taxonomy" id="307492"/>
    <lineage>
        <taxon>Eukaryota</taxon>
        <taxon>Metazoa</taxon>
        <taxon>Ecdysozoa</taxon>
        <taxon>Arthropoda</taxon>
        <taxon>Hexapoda</taxon>
        <taxon>Insecta</taxon>
        <taxon>Pterygota</taxon>
        <taxon>Neoptera</taxon>
        <taxon>Paraneoptera</taxon>
        <taxon>Hemiptera</taxon>
        <taxon>Sternorrhyncha</taxon>
        <taxon>Aphidomorpha</taxon>
        <taxon>Aphidoidea</taxon>
        <taxon>Aphididae</taxon>
        <taxon>Aphidini</taxon>
        <taxon>Aphis</taxon>
        <taxon>Aphis</taxon>
    </lineage>
</organism>
<keyword evidence="1" id="KW-0812">Transmembrane</keyword>
<gene>
    <name evidence="2" type="ORF">FWK35_00014743</name>
</gene>
<evidence type="ECO:0000256" key="1">
    <source>
        <dbReference type="SAM" id="Phobius"/>
    </source>
</evidence>
<evidence type="ECO:0000313" key="3">
    <source>
        <dbReference type="Proteomes" id="UP000478052"/>
    </source>
</evidence>
<comment type="caution">
    <text evidence="2">The sequence shown here is derived from an EMBL/GenBank/DDBJ whole genome shotgun (WGS) entry which is preliminary data.</text>
</comment>
<protein>
    <submittedName>
        <fullName evidence="2">Uncharacterized protein</fullName>
    </submittedName>
</protein>
<keyword evidence="3" id="KW-1185">Reference proteome</keyword>
<keyword evidence="1" id="KW-0472">Membrane</keyword>
<dbReference type="EMBL" id="VUJU01002085">
    <property type="protein sequence ID" value="KAF0762637.1"/>
    <property type="molecule type" value="Genomic_DNA"/>
</dbReference>
<feature type="non-terminal residue" evidence="2">
    <location>
        <position position="144"/>
    </location>
</feature>
<keyword evidence="1" id="KW-1133">Transmembrane helix</keyword>
<dbReference type="InterPro" id="IPR011604">
    <property type="entry name" value="PDDEXK-like_dom_sf"/>
</dbReference>
<name>A0A6G0YXK1_APHCR</name>
<sequence>MIVLVIKYNIQFSLLPTHFVWHNNALHAKIAFCLAARLLTFAYIVYTILLFKLSKLLQTNNGKQIVQLKRDHSYYYQVMGQLHITRRQLCYFVIYATKWIHIEKIIYDAVLGKQKWLENVLRKFYIGCLLAEIVEPLYGKRLLF</sequence>